<feature type="compositionally biased region" description="Polar residues" evidence="1">
    <location>
        <begin position="139"/>
        <end position="148"/>
    </location>
</feature>
<organism evidence="2 3">
    <name type="scientific">Lophiotrema nucula</name>
    <dbReference type="NCBI Taxonomy" id="690887"/>
    <lineage>
        <taxon>Eukaryota</taxon>
        <taxon>Fungi</taxon>
        <taxon>Dikarya</taxon>
        <taxon>Ascomycota</taxon>
        <taxon>Pezizomycotina</taxon>
        <taxon>Dothideomycetes</taxon>
        <taxon>Pleosporomycetidae</taxon>
        <taxon>Pleosporales</taxon>
        <taxon>Lophiotremataceae</taxon>
        <taxon>Lophiotrema</taxon>
    </lineage>
</organism>
<gene>
    <name evidence="2" type="ORF">BDV96DRAFT_599265</name>
</gene>
<dbReference type="EMBL" id="ML977322">
    <property type="protein sequence ID" value="KAF2115691.1"/>
    <property type="molecule type" value="Genomic_DNA"/>
</dbReference>
<name>A0A6A5ZB68_9PLEO</name>
<dbReference type="AlphaFoldDB" id="A0A6A5ZB68"/>
<proteinExistence type="predicted"/>
<protein>
    <submittedName>
        <fullName evidence="2">Uncharacterized protein</fullName>
    </submittedName>
</protein>
<evidence type="ECO:0000313" key="3">
    <source>
        <dbReference type="Proteomes" id="UP000799770"/>
    </source>
</evidence>
<dbReference type="Proteomes" id="UP000799770">
    <property type="component" value="Unassembled WGS sequence"/>
</dbReference>
<feature type="region of interest" description="Disordered" evidence="1">
    <location>
        <begin position="81"/>
        <end position="148"/>
    </location>
</feature>
<evidence type="ECO:0000313" key="2">
    <source>
        <dbReference type="EMBL" id="KAF2115691.1"/>
    </source>
</evidence>
<evidence type="ECO:0000256" key="1">
    <source>
        <dbReference type="SAM" id="MobiDB-lite"/>
    </source>
</evidence>
<feature type="compositionally biased region" description="Low complexity" evidence="1">
    <location>
        <begin position="120"/>
        <end position="138"/>
    </location>
</feature>
<keyword evidence="3" id="KW-1185">Reference proteome</keyword>
<reference evidence="2" key="1">
    <citation type="journal article" date="2020" name="Stud. Mycol.">
        <title>101 Dothideomycetes genomes: a test case for predicting lifestyles and emergence of pathogens.</title>
        <authorList>
            <person name="Haridas S."/>
            <person name="Albert R."/>
            <person name="Binder M."/>
            <person name="Bloem J."/>
            <person name="Labutti K."/>
            <person name="Salamov A."/>
            <person name="Andreopoulos B."/>
            <person name="Baker S."/>
            <person name="Barry K."/>
            <person name="Bills G."/>
            <person name="Bluhm B."/>
            <person name="Cannon C."/>
            <person name="Castanera R."/>
            <person name="Culley D."/>
            <person name="Daum C."/>
            <person name="Ezra D."/>
            <person name="Gonzalez J."/>
            <person name="Henrissat B."/>
            <person name="Kuo A."/>
            <person name="Liang C."/>
            <person name="Lipzen A."/>
            <person name="Lutzoni F."/>
            <person name="Magnuson J."/>
            <person name="Mondo S."/>
            <person name="Nolan M."/>
            <person name="Ohm R."/>
            <person name="Pangilinan J."/>
            <person name="Park H.-J."/>
            <person name="Ramirez L."/>
            <person name="Alfaro M."/>
            <person name="Sun H."/>
            <person name="Tritt A."/>
            <person name="Yoshinaga Y."/>
            <person name="Zwiers L.-H."/>
            <person name="Turgeon B."/>
            <person name="Goodwin S."/>
            <person name="Spatafora J."/>
            <person name="Crous P."/>
            <person name="Grigoriev I."/>
        </authorList>
    </citation>
    <scope>NUCLEOTIDE SEQUENCE</scope>
    <source>
        <strain evidence="2">CBS 627.86</strain>
    </source>
</reference>
<sequence>MANLNIEAELEQRFGQRYVPLSEEELQTLSTHIAKVMGLETPPPTKLLADLKVVYDFTRSGRHSNWWREWLEETGQPLKLEGGALASGQGQGQGAAETSSESSPHAQELTIDGSGAGKGSTHAASTQASGSSQAVSTQLPASTPKAGSSSANAALLRIHYYGAVTLEPGADEDDSWMYEWRKRITRNVDQSG</sequence>
<accession>A0A6A5ZB68</accession>